<feature type="domain" description="Peptidase S54 rhomboid" evidence="6">
    <location>
        <begin position="293"/>
        <end position="427"/>
    </location>
</feature>
<accession>A0A9X4AHD4</accession>
<evidence type="ECO:0000259" key="6">
    <source>
        <dbReference type="Pfam" id="PF01694"/>
    </source>
</evidence>
<protein>
    <submittedName>
        <fullName evidence="7">Rhomboid family intramembrane serine protease</fullName>
    </submittedName>
</protein>
<dbReference type="GO" id="GO:0006508">
    <property type="term" value="P:proteolysis"/>
    <property type="evidence" value="ECO:0007669"/>
    <property type="project" value="UniProtKB-KW"/>
</dbReference>
<feature type="transmembrane region" description="Helical" evidence="5">
    <location>
        <begin position="413"/>
        <end position="431"/>
    </location>
</feature>
<dbReference type="Gene3D" id="1.20.1540.10">
    <property type="entry name" value="Rhomboid-like"/>
    <property type="match status" value="1"/>
</dbReference>
<evidence type="ECO:0000256" key="3">
    <source>
        <dbReference type="ARBA" id="ARBA00022989"/>
    </source>
</evidence>
<evidence type="ECO:0000256" key="4">
    <source>
        <dbReference type="ARBA" id="ARBA00023136"/>
    </source>
</evidence>
<feature type="transmembrane region" description="Helical" evidence="5">
    <location>
        <begin position="443"/>
        <end position="464"/>
    </location>
</feature>
<keyword evidence="7" id="KW-0378">Hydrolase</keyword>
<keyword evidence="8" id="KW-1185">Reference proteome</keyword>
<dbReference type="SUPFAM" id="SSF144091">
    <property type="entry name" value="Rhomboid-like"/>
    <property type="match status" value="1"/>
</dbReference>
<evidence type="ECO:0000256" key="1">
    <source>
        <dbReference type="ARBA" id="ARBA00004141"/>
    </source>
</evidence>
<comment type="caution">
    <text evidence="7">The sequence shown here is derived from an EMBL/GenBank/DDBJ whole genome shotgun (WGS) entry which is preliminary data.</text>
</comment>
<feature type="transmembrane region" description="Helical" evidence="5">
    <location>
        <begin position="70"/>
        <end position="88"/>
    </location>
</feature>
<reference evidence="7" key="1">
    <citation type="submission" date="2022-06" db="EMBL/GenBank/DDBJ databases">
        <title>Aquibacillus sp. a new bacterium isolated from soil saline samples.</title>
        <authorList>
            <person name="Galisteo C."/>
            <person name="De La Haba R."/>
            <person name="Sanchez-Porro C."/>
            <person name="Ventosa A."/>
        </authorList>
    </citation>
    <scope>NUCLEOTIDE SEQUENCE</scope>
    <source>
        <strain evidence="7">JCM 12387</strain>
    </source>
</reference>
<dbReference type="AlphaFoldDB" id="A0A9X4AHD4"/>
<feature type="transmembrane region" description="Helical" evidence="5">
    <location>
        <begin position="389"/>
        <end position="407"/>
    </location>
</feature>
<dbReference type="PANTHER" id="PTHR43066:SF11">
    <property type="entry name" value="PEPTIDASE S54 RHOMBOID DOMAIN-CONTAINING PROTEIN"/>
    <property type="match status" value="1"/>
</dbReference>
<gene>
    <name evidence="7" type="ORF">NC661_05705</name>
</gene>
<proteinExistence type="predicted"/>
<keyword evidence="7" id="KW-0645">Protease</keyword>
<evidence type="ECO:0000256" key="2">
    <source>
        <dbReference type="ARBA" id="ARBA00022692"/>
    </source>
</evidence>
<feature type="transmembrane region" description="Helical" evidence="5">
    <location>
        <begin position="47"/>
        <end position="64"/>
    </location>
</feature>
<evidence type="ECO:0000313" key="8">
    <source>
        <dbReference type="Proteomes" id="UP001145072"/>
    </source>
</evidence>
<organism evidence="7 8">
    <name type="scientific">Aquibacillus koreensis</name>
    <dbReference type="NCBI Taxonomy" id="279446"/>
    <lineage>
        <taxon>Bacteria</taxon>
        <taxon>Bacillati</taxon>
        <taxon>Bacillota</taxon>
        <taxon>Bacilli</taxon>
        <taxon>Bacillales</taxon>
        <taxon>Bacillaceae</taxon>
        <taxon>Aquibacillus</taxon>
    </lineage>
</organism>
<keyword evidence="4 5" id="KW-0472">Membrane</keyword>
<name>A0A9X4AHD4_9BACI</name>
<keyword evidence="3 5" id="KW-1133">Transmembrane helix</keyword>
<dbReference type="GO" id="GO:0016020">
    <property type="term" value="C:membrane"/>
    <property type="evidence" value="ECO:0007669"/>
    <property type="project" value="UniProtKB-SubCell"/>
</dbReference>
<feature type="transmembrane region" description="Helical" evidence="5">
    <location>
        <begin position="334"/>
        <end position="351"/>
    </location>
</feature>
<dbReference type="Pfam" id="PF01694">
    <property type="entry name" value="Rhomboid"/>
    <property type="match status" value="1"/>
</dbReference>
<dbReference type="EMBL" id="JAMQJZ010000003">
    <property type="protein sequence ID" value="MDC3419861.1"/>
    <property type="molecule type" value="Genomic_DNA"/>
</dbReference>
<dbReference type="PANTHER" id="PTHR43066">
    <property type="entry name" value="RHOMBOID-RELATED PROTEIN"/>
    <property type="match status" value="1"/>
</dbReference>
<evidence type="ECO:0000313" key="7">
    <source>
        <dbReference type="EMBL" id="MDC3419861.1"/>
    </source>
</evidence>
<dbReference type="RefSeq" id="WP_259870690.1">
    <property type="nucleotide sequence ID" value="NZ_JAMQJZ010000003.1"/>
</dbReference>
<evidence type="ECO:0000256" key="5">
    <source>
        <dbReference type="SAM" id="Phobius"/>
    </source>
</evidence>
<dbReference type="Proteomes" id="UP001145072">
    <property type="component" value="Unassembled WGS sequence"/>
</dbReference>
<dbReference type="GO" id="GO:0004252">
    <property type="term" value="F:serine-type endopeptidase activity"/>
    <property type="evidence" value="ECO:0007669"/>
    <property type="project" value="InterPro"/>
</dbReference>
<feature type="transmembrane region" description="Helical" evidence="5">
    <location>
        <begin position="357"/>
        <end position="377"/>
    </location>
</feature>
<sequence>MLKAFTMGTKSWRFLNSWWILLTLFPFGLTSFLAFLYVGYTAKNHRWKIYGIFYLSILLVFFFAPTTDTWLAILILSWIISVIHSFKIRTAYLRYLQLLIFNRIKNGTKDSRKLDGNITERDNSKSFHERNKSMRAIFRLEPMTSNTEKKARSEIRKLIIANPNSLNFIKKNFEKTGELNHSILISFKEKVLLELRSPNNFSKFSDNKIEFFIEEEIKKHLKRNEFSRIGTMSSIFNRNKLKSFVRRFPSVTLFILVIIVMEVAANFWGNGSNDHNTALRFGAIQTGESAIDQWFRLASYIFVQMGGTLYLIVNLLGILVLAPPLERIYGSVKFPLLFMITGIIGGIFLLTSSLDTVLGGASVSLYGLIGLHVGLLIKRNRMVMSENKLAIWIIIIGIITFTFVTPSFTLPTYLGGVVSGIIFSILVKPQSFKRLSKTDWHSAIFQTVVATGTVFLLLVLPSYLTVFSGSFDKVAKTIEDGISKITLFEDAQVKTESISLNGSDQQIANEKKDIKQGKEIKEADENDYFVQASEFLNEGNPDLAIKELKRVSKESQRYVEAQDQIKTIERNLYFEHAMESDYKELQKRPGSYKGSIVHFYGRIYNIQENNGRTILTLSTNHDASYEDYYGDEALILFPNITNLNEGDYIHIYGEMTGSYAENQQTISEFFKKNSFSIYFDQRTFIEQAPVIKTKIIVDIHGSMYEEA</sequence>
<feature type="transmembrane region" description="Helical" evidence="5">
    <location>
        <begin position="18"/>
        <end position="40"/>
    </location>
</feature>
<keyword evidence="2 5" id="KW-0812">Transmembrane</keyword>
<dbReference type="InterPro" id="IPR035952">
    <property type="entry name" value="Rhomboid-like_sf"/>
</dbReference>
<comment type="subcellular location">
    <subcellularLocation>
        <location evidence="1">Membrane</location>
        <topology evidence="1">Multi-pass membrane protein</topology>
    </subcellularLocation>
</comment>
<feature type="transmembrane region" description="Helical" evidence="5">
    <location>
        <begin position="297"/>
        <end position="322"/>
    </location>
</feature>
<dbReference type="InterPro" id="IPR022764">
    <property type="entry name" value="Peptidase_S54_rhomboid_dom"/>
</dbReference>
<feature type="transmembrane region" description="Helical" evidence="5">
    <location>
        <begin position="248"/>
        <end position="269"/>
    </location>
</feature>